<dbReference type="PRINTS" id="PR00705">
    <property type="entry name" value="PAPAIN"/>
</dbReference>
<evidence type="ECO:0000313" key="5">
    <source>
        <dbReference type="EMBL" id="PIA61008.1"/>
    </source>
</evidence>
<dbReference type="InterPro" id="IPR038765">
    <property type="entry name" value="Papain-like_cys_pep_sf"/>
</dbReference>
<name>A0A2G5EZ34_AQUCA</name>
<evidence type="ECO:0000313" key="6">
    <source>
        <dbReference type="Proteomes" id="UP000230069"/>
    </source>
</evidence>
<dbReference type="InterPro" id="IPR025661">
    <property type="entry name" value="Pept_asp_AS"/>
</dbReference>
<organism evidence="5 6">
    <name type="scientific">Aquilegia coerulea</name>
    <name type="common">Rocky mountain columbine</name>
    <dbReference type="NCBI Taxonomy" id="218851"/>
    <lineage>
        <taxon>Eukaryota</taxon>
        <taxon>Viridiplantae</taxon>
        <taxon>Streptophyta</taxon>
        <taxon>Embryophyta</taxon>
        <taxon>Tracheophyta</taxon>
        <taxon>Spermatophyta</taxon>
        <taxon>Magnoliopsida</taxon>
        <taxon>Ranunculales</taxon>
        <taxon>Ranunculaceae</taxon>
        <taxon>Thalictroideae</taxon>
        <taxon>Aquilegia</taxon>
    </lineage>
</organism>
<feature type="transmembrane region" description="Helical" evidence="3">
    <location>
        <begin position="254"/>
        <end position="274"/>
    </location>
</feature>
<evidence type="ECO:0000256" key="1">
    <source>
        <dbReference type="ARBA" id="ARBA00008455"/>
    </source>
</evidence>
<dbReference type="SUPFAM" id="SSF54001">
    <property type="entry name" value="Cysteine proteinases"/>
    <property type="match status" value="1"/>
</dbReference>
<dbReference type="InParanoid" id="A0A2G5EZ34"/>
<dbReference type="GO" id="GO:0008234">
    <property type="term" value="F:cysteine-type peptidase activity"/>
    <property type="evidence" value="ECO:0007669"/>
    <property type="project" value="InterPro"/>
</dbReference>
<dbReference type="InterPro" id="IPR000668">
    <property type="entry name" value="Peptidase_C1A_C"/>
</dbReference>
<dbReference type="GO" id="GO:0006508">
    <property type="term" value="P:proteolysis"/>
    <property type="evidence" value="ECO:0007669"/>
    <property type="project" value="InterPro"/>
</dbReference>
<evidence type="ECO:0000256" key="3">
    <source>
        <dbReference type="SAM" id="Phobius"/>
    </source>
</evidence>
<dbReference type="InterPro" id="IPR013128">
    <property type="entry name" value="Peptidase_C1A"/>
</dbReference>
<dbReference type="PANTHER" id="PTHR12411">
    <property type="entry name" value="CYSTEINE PROTEASE FAMILY C1-RELATED"/>
    <property type="match status" value="1"/>
</dbReference>
<dbReference type="EMBL" id="KZ305020">
    <property type="protein sequence ID" value="PIA61008.1"/>
    <property type="molecule type" value="Genomic_DNA"/>
</dbReference>
<protein>
    <recommendedName>
        <fullName evidence="4">Peptidase C1A papain C-terminal domain-containing protein</fullName>
    </recommendedName>
</protein>
<dbReference type="InterPro" id="IPR039417">
    <property type="entry name" value="Peptidase_C1A_papain-like"/>
</dbReference>
<dbReference type="InterPro" id="IPR025660">
    <property type="entry name" value="Pept_his_AS"/>
</dbReference>
<dbReference type="SMART" id="SM00645">
    <property type="entry name" value="Pept_C1"/>
    <property type="match status" value="1"/>
</dbReference>
<proteinExistence type="inferred from homology"/>
<reference evidence="5 6" key="1">
    <citation type="submission" date="2017-09" db="EMBL/GenBank/DDBJ databases">
        <title>WGS assembly of Aquilegia coerulea Goldsmith.</title>
        <authorList>
            <person name="Hodges S."/>
            <person name="Kramer E."/>
            <person name="Nordborg M."/>
            <person name="Tomkins J."/>
            <person name="Borevitz J."/>
            <person name="Derieg N."/>
            <person name="Yan J."/>
            <person name="Mihaltcheva S."/>
            <person name="Hayes R.D."/>
            <person name="Rokhsar D."/>
        </authorList>
    </citation>
    <scope>NUCLEOTIDE SEQUENCE [LARGE SCALE GENOMIC DNA]</scope>
    <source>
        <strain evidence="6">cv. Goldsmith</strain>
    </source>
</reference>
<dbReference type="Proteomes" id="UP000230069">
    <property type="component" value="Unassembled WGS sequence"/>
</dbReference>
<dbReference type="AlphaFoldDB" id="A0A2G5EZ34"/>
<comment type="similarity">
    <text evidence="1">Belongs to the peptidase C1 family.</text>
</comment>
<keyword evidence="3" id="KW-0472">Membrane</keyword>
<accession>A0A2G5EZ34</accession>
<keyword evidence="3" id="KW-0812">Transmembrane</keyword>
<gene>
    <name evidence="5" type="ORF">AQUCO_00300496v1</name>
</gene>
<dbReference type="FunFam" id="3.90.70.10:FF:000332">
    <property type="entry name" value="Cathepsin L1"/>
    <property type="match status" value="1"/>
</dbReference>
<keyword evidence="2" id="KW-1015">Disulfide bond</keyword>
<dbReference type="CDD" id="cd02248">
    <property type="entry name" value="Peptidase_C1A"/>
    <property type="match status" value="1"/>
</dbReference>
<dbReference type="Pfam" id="PF00112">
    <property type="entry name" value="Peptidase_C1"/>
    <property type="match status" value="1"/>
</dbReference>
<dbReference type="OrthoDB" id="10253408at2759"/>
<keyword evidence="3" id="KW-1133">Transmembrane helix</keyword>
<sequence length="275" mass="30589">MAFKKILPLLGMRVHYQEQLPHSIDWRERGAVTPVKDQKSCGGCWAFATVAVVEGINMIITGNLSELSVQELLDCSRDGGNDGCIGGYTDMALEYIAKYGIHTAEYYPYRGSDGQCREHNSKLVVTLDGYDLVLPAYDERELMKIVAKQPVVVNIDSSDVSFQTYTSGIYHGPCGTKLDHSLTIVGYGVDGNKSYWIAKNSWGRAWGEDGYIRMERNLNDTGPGVCGIAMEARYPVKRTQNHFSIPPTSSSTKFLFSIVYMFIILLGINITVFLL</sequence>
<dbReference type="PROSITE" id="PS00640">
    <property type="entry name" value="THIOL_PROTEASE_ASN"/>
    <property type="match status" value="1"/>
</dbReference>
<dbReference type="InterPro" id="IPR000169">
    <property type="entry name" value="Pept_cys_AS"/>
</dbReference>
<evidence type="ECO:0000259" key="4">
    <source>
        <dbReference type="SMART" id="SM00645"/>
    </source>
</evidence>
<dbReference type="PROSITE" id="PS00639">
    <property type="entry name" value="THIOL_PROTEASE_HIS"/>
    <property type="match status" value="1"/>
</dbReference>
<dbReference type="STRING" id="218851.A0A2G5EZ34"/>
<evidence type="ECO:0000256" key="2">
    <source>
        <dbReference type="ARBA" id="ARBA00023157"/>
    </source>
</evidence>
<feature type="domain" description="Peptidase C1A papain C-terminal" evidence="4">
    <location>
        <begin position="20"/>
        <end position="236"/>
    </location>
</feature>
<dbReference type="PROSITE" id="PS00139">
    <property type="entry name" value="THIOL_PROTEASE_CYS"/>
    <property type="match status" value="1"/>
</dbReference>
<dbReference type="Gene3D" id="3.90.70.10">
    <property type="entry name" value="Cysteine proteinases"/>
    <property type="match status" value="1"/>
</dbReference>
<keyword evidence="6" id="KW-1185">Reference proteome</keyword>